<accession>A0A918KEZ8</accession>
<evidence type="ECO:0000256" key="1">
    <source>
        <dbReference type="SAM" id="Phobius"/>
    </source>
</evidence>
<keyword evidence="1" id="KW-0472">Membrane</keyword>
<sequence length="240" mass="26161">MNDSDENVDSPEAAGGAFADALTWLRMLLMPVVVFLTWKGWQPVEVGGIDLGLTILASVLFAIAAITDIFDDFMGGNERSIHRRFGYLDDVADTVLVVGTLAALLFVVARADFLSWTFMIPAVILIGREVVVGLLKGFELSRYILPDTRLSNWKSGLSMLATCLLLASPWLQTWFDKIRAGDAQVAEVFATTSPWVWIAGEVCLWIAALLSVVTAIAIFQMDFSESAIEPEVVKNTGDAA</sequence>
<organism evidence="2 3">
    <name type="scientific">Litorimonas cladophorae</name>
    <dbReference type="NCBI Taxonomy" id="1220491"/>
    <lineage>
        <taxon>Bacteria</taxon>
        <taxon>Pseudomonadati</taxon>
        <taxon>Pseudomonadota</taxon>
        <taxon>Alphaproteobacteria</taxon>
        <taxon>Maricaulales</taxon>
        <taxon>Robiginitomaculaceae</taxon>
    </lineage>
</organism>
<dbReference type="AlphaFoldDB" id="A0A918KEZ8"/>
<evidence type="ECO:0000313" key="3">
    <source>
        <dbReference type="Proteomes" id="UP000600865"/>
    </source>
</evidence>
<keyword evidence="3" id="KW-1185">Reference proteome</keyword>
<proteinExistence type="predicted"/>
<protein>
    <submittedName>
        <fullName evidence="2">CDP-diacylglycerol--glycerol-3-phosphate 3-phosphatidyltransferase</fullName>
    </submittedName>
</protein>
<dbReference type="GO" id="GO:0008654">
    <property type="term" value="P:phospholipid biosynthetic process"/>
    <property type="evidence" value="ECO:0007669"/>
    <property type="project" value="InterPro"/>
</dbReference>
<keyword evidence="1" id="KW-1133">Transmembrane helix</keyword>
<feature type="transmembrane region" description="Helical" evidence="1">
    <location>
        <begin position="115"/>
        <end position="135"/>
    </location>
</feature>
<feature type="transmembrane region" description="Helical" evidence="1">
    <location>
        <begin position="21"/>
        <end position="39"/>
    </location>
</feature>
<dbReference type="GO" id="GO:0016780">
    <property type="term" value="F:phosphotransferase activity, for other substituted phosphate groups"/>
    <property type="evidence" value="ECO:0007669"/>
    <property type="project" value="InterPro"/>
</dbReference>
<feature type="transmembrane region" description="Helical" evidence="1">
    <location>
        <begin position="51"/>
        <end position="70"/>
    </location>
</feature>
<comment type="caution">
    <text evidence="2">The sequence shown here is derived from an EMBL/GenBank/DDBJ whole genome shotgun (WGS) entry which is preliminary data.</text>
</comment>
<feature type="transmembrane region" description="Helical" evidence="1">
    <location>
        <begin position="91"/>
        <end position="109"/>
    </location>
</feature>
<name>A0A918KEZ8_9PROT</name>
<dbReference type="InterPro" id="IPR000462">
    <property type="entry name" value="CDP-OH_P_trans"/>
</dbReference>
<gene>
    <name evidence="2" type="ORF">GCM10011309_08660</name>
</gene>
<dbReference type="Proteomes" id="UP000600865">
    <property type="component" value="Unassembled WGS sequence"/>
</dbReference>
<dbReference type="Pfam" id="PF01066">
    <property type="entry name" value="CDP-OH_P_transf"/>
    <property type="match status" value="1"/>
</dbReference>
<dbReference type="InterPro" id="IPR043130">
    <property type="entry name" value="CDP-OH_PTrfase_TM_dom"/>
</dbReference>
<feature type="transmembrane region" description="Helical" evidence="1">
    <location>
        <begin position="195"/>
        <end position="219"/>
    </location>
</feature>
<feature type="transmembrane region" description="Helical" evidence="1">
    <location>
        <begin position="156"/>
        <end position="175"/>
    </location>
</feature>
<evidence type="ECO:0000313" key="2">
    <source>
        <dbReference type="EMBL" id="GGX61092.1"/>
    </source>
</evidence>
<keyword evidence="1" id="KW-0812">Transmembrane</keyword>
<dbReference type="EMBL" id="BMYV01000001">
    <property type="protein sequence ID" value="GGX61092.1"/>
    <property type="molecule type" value="Genomic_DNA"/>
</dbReference>
<dbReference type="Gene3D" id="1.20.120.1760">
    <property type="match status" value="1"/>
</dbReference>
<dbReference type="GO" id="GO:0016020">
    <property type="term" value="C:membrane"/>
    <property type="evidence" value="ECO:0007669"/>
    <property type="project" value="InterPro"/>
</dbReference>
<reference evidence="2 3" key="1">
    <citation type="journal article" date="2014" name="Int. J. Syst. Evol. Microbiol.">
        <title>Complete genome sequence of Corynebacterium casei LMG S-19264T (=DSM 44701T), isolated from a smear-ripened cheese.</title>
        <authorList>
            <consortium name="US DOE Joint Genome Institute (JGI-PGF)"/>
            <person name="Walter F."/>
            <person name="Albersmeier A."/>
            <person name="Kalinowski J."/>
            <person name="Ruckert C."/>
        </authorList>
    </citation>
    <scope>NUCLEOTIDE SEQUENCE [LARGE SCALE GENOMIC DNA]</scope>
    <source>
        <strain evidence="2 3">KCTC 23968</strain>
    </source>
</reference>